<reference evidence="2 3" key="1">
    <citation type="submission" date="2018-11" db="EMBL/GenBank/DDBJ databases">
        <title>Genome assembly of Steccherinum ochraceum LE-BIN_3174, the white-rot fungus of the Steccherinaceae family (The Residual Polyporoid clade, Polyporales, Basidiomycota).</title>
        <authorList>
            <person name="Fedorova T.V."/>
            <person name="Glazunova O.A."/>
            <person name="Landesman E.O."/>
            <person name="Moiseenko K.V."/>
            <person name="Psurtseva N.V."/>
            <person name="Savinova O.S."/>
            <person name="Shakhova N.V."/>
            <person name="Tyazhelova T.V."/>
            <person name="Vasina D.V."/>
        </authorList>
    </citation>
    <scope>NUCLEOTIDE SEQUENCE [LARGE SCALE GENOMIC DNA]</scope>
    <source>
        <strain evidence="2 3">LE-BIN_3174</strain>
    </source>
</reference>
<organism evidence="2 3">
    <name type="scientific">Steccherinum ochraceum</name>
    <dbReference type="NCBI Taxonomy" id="92696"/>
    <lineage>
        <taxon>Eukaryota</taxon>
        <taxon>Fungi</taxon>
        <taxon>Dikarya</taxon>
        <taxon>Basidiomycota</taxon>
        <taxon>Agaricomycotina</taxon>
        <taxon>Agaricomycetes</taxon>
        <taxon>Polyporales</taxon>
        <taxon>Steccherinaceae</taxon>
        <taxon>Steccherinum</taxon>
    </lineage>
</organism>
<protein>
    <submittedName>
        <fullName evidence="2">Uncharacterized protein</fullName>
    </submittedName>
</protein>
<feature type="region of interest" description="Disordered" evidence="1">
    <location>
        <begin position="1"/>
        <end position="21"/>
    </location>
</feature>
<proteinExistence type="predicted"/>
<dbReference type="OrthoDB" id="3215907at2759"/>
<evidence type="ECO:0000256" key="1">
    <source>
        <dbReference type="SAM" id="MobiDB-lite"/>
    </source>
</evidence>
<evidence type="ECO:0000313" key="3">
    <source>
        <dbReference type="Proteomes" id="UP000292702"/>
    </source>
</evidence>
<dbReference type="Proteomes" id="UP000292702">
    <property type="component" value="Unassembled WGS sequence"/>
</dbReference>
<comment type="caution">
    <text evidence="2">The sequence shown here is derived from an EMBL/GenBank/DDBJ whole genome shotgun (WGS) entry which is preliminary data.</text>
</comment>
<dbReference type="AlphaFoldDB" id="A0A4R0RA56"/>
<gene>
    <name evidence="2" type="ORF">EIP91_007243</name>
</gene>
<dbReference type="EMBL" id="RWJN01000394">
    <property type="protein sequence ID" value="TCD62185.1"/>
    <property type="molecule type" value="Genomic_DNA"/>
</dbReference>
<feature type="region of interest" description="Disordered" evidence="1">
    <location>
        <begin position="155"/>
        <end position="189"/>
    </location>
</feature>
<evidence type="ECO:0000313" key="2">
    <source>
        <dbReference type="EMBL" id="TCD62185.1"/>
    </source>
</evidence>
<feature type="region of interest" description="Disordered" evidence="1">
    <location>
        <begin position="59"/>
        <end position="123"/>
    </location>
</feature>
<dbReference type="STRING" id="92696.A0A4R0RA56"/>
<keyword evidence="3" id="KW-1185">Reference proteome</keyword>
<accession>A0A4R0RA56</accession>
<name>A0A4R0RA56_9APHY</name>
<sequence length="243" mass="27262">MDSTPTQTLRALPPPTSNNLDAHSRARLVRTTRKLGAILGTTPHLLELDLDAALPATTLTYRPDTPAPQASTRRSRPRPDPLVLRLNAIPVAPSDPRLPLSPLPSSPRTAFAEDDLPSTPKLPSMQEMRRRKMSKLNRTLGENVPPELVFSGYTPYPVNDAPTTPRARTHKARRGTVSVDERPCHHHSRRPAMELRREILSEEEDGDRPSSQIWVTGTRGWRGEWNRKDIRDVQSGLRNLKGR</sequence>